<feature type="transmembrane region" description="Helical" evidence="8">
    <location>
        <begin position="346"/>
        <end position="367"/>
    </location>
</feature>
<sequence length="484" mass="49205">MSASTDGLPLRNETAPGAAKDRRRQRRLGLALMVTAQFMVILDAAIVNVALPTIQHSLGFSAVGAEGVITAYATAFGGVLVLGGRLADQFGHRRVFVAGLLGFAATSLACGLAGAPAVLIGARVAQGLSAAVLAPAALALLTTTFEEGAERNRALGVFGAATSLGFVSGQIFGGVLADTLGWRSVFIVNVPVAALAALLTVRTIPASVPPAARRRPDVAGAVLITSAVALLVWAPTYGSQHGWASAGLYAAVAASLLLLAVFIAVEARYRDPLIRLSMLRSRWLAGTNLATAVTGALNGAVVLVCTLFLQQARHYTPLEAGLAFVPTGLAGLLAGTRLAGPLVTRWGVRAVLAVMLLTSAAAIAGLARLPGGYLALLPWLVLIGAAFTTAAVATTVAVSSGVAPGEQGMAAALRQTAYQLGVAIGVAVLLSVAATRTEHLLAQQAPPSRADALASGFRLCLVLLSALSAIGGLVSFAMLRRKPD</sequence>
<proteinExistence type="predicted"/>
<feature type="transmembrane region" description="Helical" evidence="8">
    <location>
        <begin position="216"/>
        <end position="234"/>
    </location>
</feature>
<dbReference type="EMBL" id="JAGEOK010000027">
    <property type="protein sequence ID" value="MBO2442726.1"/>
    <property type="molecule type" value="Genomic_DNA"/>
</dbReference>
<feature type="transmembrane region" description="Helical" evidence="8">
    <location>
        <begin position="124"/>
        <end position="142"/>
    </location>
</feature>
<evidence type="ECO:0000256" key="3">
    <source>
        <dbReference type="ARBA" id="ARBA00022475"/>
    </source>
</evidence>
<keyword evidence="4 8" id="KW-0812">Transmembrane</keyword>
<dbReference type="RefSeq" id="WP_208271039.1">
    <property type="nucleotide sequence ID" value="NZ_BAAAGM010000054.1"/>
</dbReference>
<dbReference type="Gene3D" id="1.20.1720.10">
    <property type="entry name" value="Multidrug resistance protein D"/>
    <property type="match status" value="1"/>
</dbReference>
<dbReference type="InterPro" id="IPR036259">
    <property type="entry name" value="MFS_trans_sf"/>
</dbReference>
<evidence type="ECO:0000313" key="11">
    <source>
        <dbReference type="Proteomes" id="UP000666915"/>
    </source>
</evidence>
<feature type="domain" description="Major facilitator superfamily (MFS) profile" evidence="9">
    <location>
        <begin position="29"/>
        <end position="483"/>
    </location>
</feature>
<evidence type="ECO:0000313" key="10">
    <source>
        <dbReference type="EMBL" id="MBO2442726.1"/>
    </source>
</evidence>
<comment type="subcellular location">
    <subcellularLocation>
        <location evidence="1">Cell membrane</location>
        <topology evidence="1">Multi-pass membrane protein</topology>
    </subcellularLocation>
</comment>
<keyword evidence="2" id="KW-0813">Transport</keyword>
<keyword evidence="11" id="KW-1185">Reference proteome</keyword>
<evidence type="ECO:0000256" key="4">
    <source>
        <dbReference type="ARBA" id="ARBA00022692"/>
    </source>
</evidence>
<evidence type="ECO:0000256" key="2">
    <source>
        <dbReference type="ARBA" id="ARBA00022448"/>
    </source>
</evidence>
<accession>A0ABS3R996</accession>
<dbReference type="PROSITE" id="PS50850">
    <property type="entry name" value="MFS"/>
    <property type="match status" value="1"/>
</dbReference>
<name>A0ABS3R996_9ACTN</name>
<keyword evidence="3" id="KW-1003">Cell membrane</keyword>
<feature type="transmembrane region" description="Helical" evidence="8">
    <location>
        <begin position="455"/>
        <end position="479"/>
    </location>
</feature>
<dbReference type="InterPro" id="IPR020846">
    <property type="entry name" value="MFS_dom"/>
</dbReference>
<protein>
    <submittedName>
        <fullName evidence="10">MFS transporter</fullName>
    </submittedName>
</protein>
<dbReference type="CDD" id="cd17321">
    <property type="entry name" value="MFS_MMR_MDR_like"/>
    <property type="match status" value="1"/>
</dbReference>
<dbReference type="PANTHER" id="PTHR42718:SF46">
    <property type="entry name" value="BLR6921 PROTEIN"/>
    <property type="match status" value="1"/>
</dbReference>
<reference evidence="10 11" key="1">
    <citation type="submission" date="2021-03" db="EMBL/GenBank/DDBJ databases">
        <authorList>
            <person name="Kanchanasin P."/>
            <person name="Saeng-In P."/>
            <person name="Phongsopitanun W."/>
            <person name="Yuki M."/>
            <person name="Kudo T."/>
            <person name="Ohkuma M."/>
            <person name="Tanasupawat S."/>
        </authorList>
    </citation>
    <scope>NUCLEOTIDE SEQUENCE [LARGE SCALE GENOMIC DNA]</scope>
    <source>
        <strain evidence="10 11">L46</strain>
    </source>
</reference>
<keyword evidence="5 8" id="KW-1133">Transmembrane helix</keyword>
<evidence type="ECO:0000259" key="9">
    <source>
        <dbReference type="PROSITE" id="PS50850"/>
    </source>
</evidence>
<feature type="transmembrane region" description="Helical" evidence="8">
    <location>
        <begin position="315"/>
        <end position="334"/>
    </location>
</feature>
<feature type="transmembrane region" description="Helical" evidence="8">
    <location>
        <begin position="30"/>
        <end position="51"/>
    </location>
</feature>
<evidence type="ECO:0000256" key="1">
    <source>
        <dbReference type="ARBA" id="ARBA00004651"/>
    </source>
</evidence>
<feature type="transmembrane region" description="Helical" evidence="8">
    <location>
        <begin position="57"/>
        <end position="83"/>
    </location>
</feature>
<comment type="caution">
    <text evidence="10">The sequence shown here is derived from an EMBL/GenBank/DDBJ whole genome shotgun (WGS) entry which is preliminary data.</text>
</comment>
<evidence type="ECO:0000256" key="8">
    <source>
        <dbReference type="SAM" id="Phobius"/>
    </source>
</evidence>
<feature type="transmembrane region" description="Helical" evidence="8">
    <location>
        <begin position="379"/>
        <end position="404"/>
    </location>
</feature>
<evidence type="ECO:0000256" key="5">
    <source>
        <dbReference type="ARBA" id="ARBA00022989"/>
    </source>
</evidence>
<dbReference type="SUPFAM" id="SSF103473">
    <property type="entry name" value="MFS general substrate transporter"/>
    <property type="match status" value="1"/>
</dbReference>
<keyword evidence="6 8" id="KW-0472">Membrane</keyword>
<evidence type="ECO:0000256" key="6">
    <source>
        <dbReference type="ARBA" id="ARBA00023136"/>
    </source>
</evidence>
<feature type="transmembrane region" description="Helical" evidence="8">
    <location>
        <begin position="154"/>
        <end position="176"/>
    </location>
</feature>
<organism evidence="10 11">
    <name type="scientific">Actinomadura nitritigenes</name>
    <dbReference type="NCBI Taxonomy" id="134602"/>
    <lineage>
        <taxon>Bacteria</taxon>
        <taxon>Bacillati</taxon>
        <taxon>Actinomycetota</taxon>
        <taxon>Actinomycetes</taxon>
        <taxon>Streptosporangiales</taxon>
        <taxon>Thermomonosporaceae</taxon>
        <taxon>Actinomadura</taxon>
    </lineage>
</organism>
<feature type="transmembrane region" description="Helical" evidence="8">
    <location>
        <begin position="416"/>
        <end position="435"/>
    </location>
</feature>
<feature type="transmembrane region" description="Helical" evidence="8">
    <location>
        <begin position="286"/>
        <end position="309"/>
    </location>
</feature>
<dbReference type="InterPro" id="IPR011701">
    <property type="entry name" value="MFS"/>
</dbReference>
<feature type="transmembrane region" description="Helical" evidence="8">
    <location>
        <begin position="95"/>
        <end position="118"/>
    </location>
</feature>
<evidence type="ECO:0000256" key="7">
    <source>
        <dbReference type="SAM" id="MobiDB-lite"/>
    </source>
</evidence>
<dbReference type="PANTHER" id="PTHR42718">
    <property type="entry name" value="MAJOR FACILITATOR SUPERFAMILY MULTIDRUG TRANSPORTER MFSC"/>
    <property type="match status" value="1"/>
</dbReference>
<gene>
    <name evidence="10" type="ORF">J4557_34890</name>
</gene>
<feature type="transmembrane region" description="Helical" evidence="8">
    <location>
        <begin position="182"/>
        <end position="204"/>
    </location>
</feature>
<feature type="transmembrane region" description="Helical" evidence="8">
    <location>
        <begin position="246"/>
        <end position="265"/>
    </location>
</feature>
<feature type="region of interest" description="Disordered" evidence="7">
    <location>
        <begin position="1"/>
        <end position="22"/>
    </location>
</feature>
<dbReference type="Pfam" id="PF07690">
    <property type="entry name" value="MFS_1"/>
    <property type="match status" value="2"/>
</dbReference>
<dbReference type="Proteomes" id="UP000666915">
    <property type="component" value="Unassembled WGS sequence"/>
</dbReference>
<dbReference type="Gene3D" id="1.20.1250.20">
    <property type="entry name" value="MFS general substrate transporter like domains"/>
    <property type="match status" value="1"/>
</dbReference>